<evidence type="ECO:0000256" key="1">
    <source>
        <dbReference type="SAM" id="Coils"/>
    </source>
</evidence>
<accession>A0A1I1P490</accession>
<organism evidence="2 3">
    <name type="scientific">Pseudoalteromonas denitrificans DSM 6059</name>
    <dbReference type="NCBI Taxonomy" id="1123010"/>
    <lineage>
        <taxon>Bacteria</taxon>
        <taxon>Pseudomonadati</taxon>
        <taxon>Pseudomonadota</taxon>
        <taxon>Gammaproteobacteria</taxon>
        <taxon>Alteromonadales</taxon>
        <taxon>Pseudoalteromonadaceae</taxon>
        <taxon>Pseudoalteromonas</taxon>
    </lineage>
</organism>
<dbReference type="RefSeq" id="WP_091986750.1">
    <property type="nucleotide sequence ID" value="NZ_FOLO01000029.1"/>
</dbReference>
<name>A0A1I1P490_9GAMM</name>
<protein>
    <submittedName>
        <fullName evidence="2">Uncharacterized protein</fullName>
    </submittedName>
</protein>
<dbReference type="OrthoDB" id="10015205at2"/>
<proteinExistence type="predicted"/>
<sequence length="144" mass="16306">MDKIIGNVSRFAQMVTSHQQINKDQPKEEVALKANLSDQVNISDEAKTKLSEESQKSVNEALQNITGKGKQKTDDSMTEMEKLDEKIAELQEKLKELQQEMSTLRLKGDEASLAKLKLLELEMVSINEQLLELNNQKIEMMKSG</sequence>
<feature type="coiled-coil region" evidence="1">
    <location>
        <begin position="73"/>
        <end position="136"/>
    </location>
</feature>
<reference evidence="2 3" key="1">
    <citation type="submission" date="2016-10" db="EMBL/GenBank/DDBJ databases">
        <authorList>
            <person name="de Groot N.N."/>
        </authorList>
    </citation>
    <scope>NUCLEOTIDE SEQUENCE [LARGE SCALE GENOMIC DNA]</scope>
    <source>
        <strain evidence="2 3">DSM 6059</strain>
    </source>
</reference>
<dbReference type="AlphaFoldDB" id="A0A1I1P490"/>
<evidence type="ECO:0000313" key="3">
    <source>
        <dbReference type="Proteomes" id="UP000198862"/>
    </source>
</evidence>
<gene>
    <name evidence="2" type="ORF">SAMN02745724_03300</name>
</gene>
<dbReference type="STRING" id="1123010.SAMN02745724_03300"/>
<dbReference type="Proteomes" id="UP000198862">
    <property type="component" value="Unassembled WGS sequence"/>
</dbReference>
<keyword evidence="3" id="KW-1185">Reference proteome</keyword>
<dbReference type="EMBL" id="FOLO01000029">
    <property type="protein sequence ID" value="SFD04649.1"/>
    <property type="molecule type" value="Genomic_DNA"/>
</dbReference>
<keyword evidence="1" id="KW-0175">Coiled coil</keyword>
<evidence type="ECO:0000313" key="2">
    <source>
        <dbReference type="EMBL" id="SFD04649.1"/>
    </source>
</evidence>